<keyword evidence="4 6" id="KW-0472">Membrane</keyword>
<feature type="region of interest" description="Disordered" evidence="5">
    <location>
        <begin position="454"/>
        <end position="484"/>
    </location>
</feature>
<sequence>MRPADAIFAPAVKVGIATSLVLVAGGLLGQEQLAGIASLGALVAAFGRHQPYPRLRRMLAVVAASLLIAAGAGALMGAAGVPLGPQIAVLSVIAGLAAQLFAAVGITGPGAVILVFAASAGSAYAHTADAVPPVLAAVASGAAAGWLVAMAPVLVVPMGPARLAVARAMAAVVRLGTDDAGTRWGDAAAPLRRARESVALSAGRAGQGGRRLLRLQGEAAALHGLLDEAGAALSRHGAARAAALGRLARHEAALRRTWRASSAQTRAARGTAEVPTAAAGVAWPAPTGLLAAARPGLASRAGVGRAVRMAAASALSGWAAVGLGLEHPLWASMGAVAALQGLDYSTTVQRSIQRLLGNVAGAALAIALLSLSPGFWPSVALVVAFQVLAELLVLKNYTLTTIAVTPMALLMTGLGAHLAPDAAFSRVGDTLVGVVAGVLVAAVSISHADRAHLTPPADPAAVQERQRQKGCTAGSKKTRKVVPG</sequence>
<protein>
    <submittedName>
        <fullName evidence="8">FUSC family protein</fullName>
    </submittedName>
</protein>
<evidence type="ECO:0000256" key="4">
    <source>
        <dbReference type="ARBA" id="ARBA00023136"/>
    </source>
</evidence>
<evidence type="ECO:0000256" key="5">
    <source>
        <dbReference type="SAM" id="MobiDB-lite"/>
    </source>
</evidence>
<feature type="transmembrane region" description="Helical" evidence="6">
    <location>
        <begin position="355"/>
        <end position="376"/>
    </location>
</feature>
<evidence type="ECO:0000256" key="3">
    <source>
        <dbReference type="ARBA" id="ARBA00022989"/>
    </source>
</evidence>
<keyword evidence="2 6" id="KW-0812">Transmembrane</keyword>
<keyword evidence="3 6" id="KW-1133">Transmembrane helix</keyword>
<evidence type="ECO:0000256" key="2">
    <source>
        <dbReference type="ARBA" id="ARBA00022692"/>
    </source>
</evidence>
<feature type="transmembrane region" description="Helical" evidence="6">
    <location>
        <begin position="396"/>
        <end position="419"/>
    </location>
</feature>
<proteinExistence type="predicted"/>
<evidence type="ECO:0000313" key="8">
    <source>
        <dbReference type="EMBL" id="NVM95315.1"/>
    </source>
</evidence>
<keyword evidence="9" id="KW-1185">Reference proteome</keyword>
<feature type="transmembrane region" description="Helical" evidence="6">
    <location>
        <begin position="431"/>
        <end position="448"/>
    </location>
</feature>
<dbReference type="Pfam" id="PF13515">
    <property type="entry name" value="FUSC_2"/>
    <property type="match status" value="1"/>
</dbReference>
<evidence type="ECO:0000259" key="7">
    <source>
        <dbReference type="Pfam" id="PF13515"/>
    </source>
</evidence>
<gene>
    <name evidence="8" type="ORF">G6034_10395</name>
</gene>
<feature type="transmembrane region" description="Helical" evidence="6">
    <location>
        <begin position="134"/>
        <end position="157"/>
    </location>
</feature>
<evidence type="ECO:0000256" key="1">
    <source>
        <dbReference type="ARBA" id="ARBA00004141"/>
    </source>
</evidence>
<feature type="transmembrane region" description="Helical" evidence="6">
    <location>
        <begin position="87"/>
        <end position="104"/>
    </location>
</feature>
<comment type="subcellular location">
    <subcellularLocation>
        <location evidence="1">Membrane</location>
        <topology evidence="1">Multi-pass membrane protein</topology>
    </subcellularLocation>
</comment>
<evidence type="ECO:0000313" key="9">
    <source>
        <dbReference type="Proteomes" id="UP000543556"/>
    </source>
</evidence>
<comment type="caution">
    <text evidence="8">The sequence shown here is derived from an EMBL/GenBank/DDBJ whole genome shotgun (WGS) entry which is preliminary data.</text>
</comment>
<accession>A0A7Y7IGZ1</accession>
<feature type="transmembrane region" description="Helical" evidence="6">
    <location>
        <begin position="58"/>
        <end position="81"/>
    </location>
</feature>
<name>A0A7Y7IGZ1_9MICC</name>
<dbReference type="AlphaFoldDB" id="A0A7Y7IGZ1"/>
<dbReference type="GO" id="GO:0016020">
    <property type="term" value="C:membrane"/>
    <property type="evidence" value="ECO:0007669"/>
    <property type="project" value="UniProtKB-SubCell"/>
</dbReference>
<dbReference type="Proteomes" id="UP000543556">
    <property type="component" value="Unassembled WGS sequence"/>
</dbReference>
<dbReference type="InterPro" id="IPR049453">
    <property type="entry name" value="Memb_transporter_dom"/>
</dbReference>
<dbReference type="EMBL" id="JAAMFM010000013">
    <property type="protein sequence ID" value="NVM95315.1"/>
    <property type="molecule type" value="Genomic_DNA"/>
</dbReference>
<reference evidence="8 9" key="1">
    <citation type="submission" date="2020-02" db="EMBL/GenBank/DDBJ databases">
        <title>Genome sequence of strain AETb3-4.</title>
        <authorList>
            <person name="Gao J."/>
            <person name="Zhang X."/>
        </authorList>
    </citation>
    <scope>NUCLEOTIDE SEQUENCE [LARGE SCALE GENOMIC DNA]</scope>
    <source>
        <strain evidence="8 9">AETb3-4</strain>
    </source>
</reference>
<organism evidence="8 9">
    <name type="scientific">Arthrobacter wenxiniae</name>
    <dbReference type="NCBI Taxonomy" id="2713570"/>
    <lineage>
        <taxon>Bacteria</taxon>
        <taxon>Bacillati</taxon>
        <taxon>Actinomycetota</taxon>
        <taxon>Actinomycetes</taxon>
        <taxon>Micrococcales</taxon>
        <taxon>Micrococcaceae</taxon>
        <taxon>Arthrobacter</taxon>
    </lineage>
</organism>
<evidence type="ECO:0000256" key="6">
    <source>
        <dbReference type="SAM" id="Phobius"/>
    </source>
</evidence>
<feature type="domain" description="Integral membrane bound transporter" evidence="7">
    <location>
        <begin position="317"/>
        <end position="440"/>
    </location>
</feature>